<evidence type="ECO:0000313" key="1">
    <source>
        <dbReference type="EMBL" id="OOM05702.1"/>
    </source>
</evidence>
<reference evidence="1 2" key="1">
    <citation type="submission" date="2016-05" db="EMBL/GenBank/DDBJ databases">
        <title>Microbial solvent formation.</title>
        <authorList>
            <person name="Poehlein A."/>
            <person name="Montoya Solano J.D."/>
            <person name="Flitsch S."/>
            <person name="Krabben P."/>
            <person name="Duerre P."/>
            <person name="Daniel R."/>
        </authorList>
    </citation>
    <scope>NUCLEOTIDE SEQUENCE [LARGE SCALE GENOMIC DNA]</scope>
    <source>
        <strain evidence="1 2">L1-8</strain>
    </source>
</reference>
<proteinExistence type="predicted"/>
<dbReference type="Proteomes" id="UP000191154">
    <property type="component" value="Unassembled WGS sequence"/>
</dbReference>
<dbReference type="RefSeq" id="WP_077867516.1">
    <property type="nucleotide sequence ID" value="NZ_LZYZ01000012.1"/>
</dbReference>
<evidence type="ECO:0000313" key="2">
    <source>
        <dbReference type="Proteomes" id="UP000191154"/>
    </source>
</evidence>
<sequence>MENINVWQEARKKIKLGIRENFIEIRKMMGYKNEEKLSRILGITRQTLAKFGDVSESNGKTNNTLLISILLLIDRFIYINRYDYDNIRNYLLKFNTYFFKHVWDDENLRKQVQAIDASFFAVDLEKIEFRYSDIWLRTFEYETKEVTNMDNEIFDYTKIPISEIIKKYKIYITSDFLLNSAADIFLEQIFDVLMKNSKKIEISNFTIDSIQKSRISTEYEAYQNGLKALQILNVLEEAKCLIRIKSNPNFSNEIDLIINEILESDISNAIVFSQESSYKILNTINRNNSNGTDFVLKMITKEFKVLSLTLNNDDIDVNEGRGYKICALPSEFEL</sequence>
<gene>
    <name evidence="1" type="ORF">CLOSAC_45720</name>
</gene>
<dbReference type="EMBL" id="LZYZ01000012">
    <property type="protein sequence ID" value="OOM05702.1"/>
    <property type="molecule type" value="Genomic_DNA"/>
</dbReference>
<dbReference type="AlphaFoldDB" id="A0A1S8MND3"/>
<name>A0A1S8MND3_CLOSA</name>
<comment type="caution">
    <text evidence="1">The sequence shown here is derived from an EMBL/GenBank/DDBJ whole genome shotgun (WGS) entry which is preliminary data.</text>
</comment>
<accession>A0A1S8MND3</accession>
<organism evidence="1 2">
    <name type="scientific">Clostridium saccharobutylicum</name>
    <dbReference type="NCBI Taxonomy" id="169679"/>
    <lineage>
        <taxon>Bacteria</taxon>
        <taxon>Bacillati</taxon>
        <taxon>Bacillota</taxon>
        <taxon>Clostridia</taxon>
        <taxon>Eubacteriales</taxon>
        <taxon>Clostridiaceae</taxon>
        <taxon>Clostridium</taxon>
    </lineage>
</organism>
<protein>
    <submittedName>
        <fullName evidence="1">Uncharacterized protein</fullName>
    </submittedName>
</protein>